<dbReference type="HOGENOM" id="CLU_2236819_0_0_1"/>
<evidence type="ECO:0000313" key="1">
    <source>
        <dbReference type="EMBL" id="EWG51234.1"/>
    </source>
</evidence>
<name>W7MTZ7_GIBM7</name>
<gene>
    <name evidence="1" type="ORF">FVEG_10289</name>
</gene>
<dbReference type="EMBL" id="CM000586">
    <property type="protein sequence ID" value="EWG51234.1"/>
    <property type="molecule type" value="Genomic_DNA"/>
</dbReference>
<sequence>MTRSNPCFSHIIINPSSMFCSVPRCAVLCCAEIKIQSPKNRTTMDIPAACCSITPNVSRLFKRRNPQCPHNEFDEKQLLHAHGCPWLDRSLPQQCTSCLNERASL</sequence>
<keyword evidence="2" id="KW-1185">Reference proteome</keyword>
<dbReference type="EMBL" id="DS022255">
    <property type="protein sequence ID" value="EWG51234.1"/>
    <property type="molecule type" value="Genomic_DNA"/>
</dbReference>
<proteinExistence type="predicted"/>
<reference evidence="1 2" key="1">
    <citation type="journal article" date="2010" name="Nature">
        <title>Comparative genomics reveals mobile pathogenicity chromosomes in Fusarium.</title>
        <authorList>
            <person name="Ma L.J."/>
            <person name="van der Does H.C."/>
            <person name="Borkovich K.A."/>
            <person name="Coleman J.J."/>
            <person name="Daboussi M.J."/>
            <person name="Di Pietro A."/>
            <person name="Dufresne M."/>
            <person name="Freitag M."/>
            <person name="Grabherr M."/>
            <person name="Henrissat B."/>
            <person name="Houterman P.M."/>
            <person name="Kang S."/>
            <person name="Shim W.B."/>
            <person name="Woloshuk C."/>
            <person name="Xie X."/>
            <person name="Xu J.R."/>
            <person name="Antoniw J."/>
            <person name="Baker S.E."/>
            <person name="Bluhm B.H."/>
            <person name="Breakspear A."/>
            <person name="Brown D.W."/>
            <person name="Butchko R.A."/>
            <person name="Chapman S."/>
            <person name="Coulson R."/>
            <person name="Coutinho P.M."/>
            <person name="Danchin E.G."/>
            <person name="Diener A."/>
            <person name="Gale L.R."/>
            <person name="Gardiner D.M."/>
            <person name="Goff S."/>
            <person name="Hammond-Kosack K.E."/>
            <person name="Hilburn K."/>
            <person name="Hua-Van A."/>
            <person name="Jonkers W."/>
            <person name="Kazan K."/>
            <person name="Kodira C.D."/>
            <person name="Koehrsen M."/>
            <person name="Kumar L."/>
            <person name="Lee Y.H."/>
            <person name="Li L."/>
            <person name="Manners J.M."/>
            <person name="Miranda-Saavedra D."/>
            <person name="Mukherjee M."/>
            <person name="Park G."/>
            <person name="Park J."/>
            <person name="Park S.Y."/>
            <person name="Proctor R.H."/>
            <person name="Regev A."/>
            <person name="Ruiz-Roldan M.C."/>
            <person name="Sain D."/>
            <person name="Sakthikumar S."/>
            <person name="Sykes S."/>
            <person name="Schwartz D.C."/>
            <person name="Turgeon B.G."/>
            <person name="Wapinski I."/>
            <person name="Yoder O."/>
            <person name="Young S."/>
            <person name="Zeng Q."/>
            <person name="Zhou S."/>
            <person name="Galagan J."/>
            <person name="Cuomo C.A."/>
            <person name="Kistler H.C."/>
            <person name="Rep M."/>
        </authorList>
    </citation>
    <scope>NUCLEOTIDE SEQUENCE [LARGE SCALE GENOMIC DNA]</scope>
    <source>
        <strain evidence="2">M3125 / FGSC 7600</strain>
    </source>
</reference>
<dbReference type="RefSeq" id="XP_018757425.1">
    <property type="nucleotide sequence ID" value="XM_018899367.1"/>
</dbReference>
<dbReference type="VEuPathDB" id="FungiDB:FVEG_10289"/>
<dbReference type="Proteomes" id="UP000009096">
    <property type="component" value="Chromosome 9"/>
</dbReference>
<accession>W7MTZ7</accession>
<dbReference type="AlphaFoldDB" id="W7MTZ7"/>
<evidence type="ECO:0000313" key="2">
    <source>
        <dbReference type="Proteomes" id="UP000009096"/>
    </source>
</evidence>
<protein>
    <submittedName>
        <fullName evidence="1">Uncharacterized protein</fullName>
    </submittedName>
</protein>
<dbReference type="GeneID" id="30067887"/>
<organism evidence="1 2">
    <name type="scientific">Gibberella moniliformis (strain M3125 / FGSC 7600)</name>
    <name type="common">Maize ear and stalk rot fungus</name>
    <name type="synonym">Fusarium verticillioides</name>
    <dbReference type="NCBI Taxonomy" id="334819"/>
    <lineage>
        <taxon>Eukaryota</taxon>
        <taxon>Fungi</taxon>
        <taxon>Dikarya</taxon>
        <taxon>Ascomycota</taxon>
        <taxon>Pezizomycotina</taxon>
        <taxon>Sordariomycetes</taxon>
        <taxon>Hypocreomycetidae</taxon>
        <taxon>Hypocreales</taxon>
        <taxon>Nectriaceae</taxon>
        <taxon>Fusarium</taxon>
        <taxon>Fusarium fujikuroi species complex</taxon>
    </lineage>
</organism>
<dbReference type="KEGG" id="fvr:FVEG_10289"/>